<evidence type="ECO:0000313" key="3">
    <source>
        <dbReference type="Proteomes" id="UP000006319"/>
    </source>
</evidence>
<evidence type="ECO:0000313" key="2">
    <source>
        <dbReference type="EMBL" id="GAB69410.1"/>
    </source>
</evidence>
<dbReference type="KEGG" id="pcy:PCYB_001580"/>
<dbReference type="OrthoDB" id="10626406at2759"/>
<keyword evidence="3" id="KW-1185">Reference proteome</keyword>
<feature type="transmembrane region" description="Helical" evidence="1">
    <location>
        <begin position="132"/>
        <end position="153"/>
    </location>
</feature>
<gene>
    <name evidence="2" type="ORF">PCYB_001580</name>
</gene>
<name>K6V2D0_PLACD</name>
<reference evidence="2 3" key="1">
    <citation type="journal article" date="2012" name="Nat. Genet.">
        <title>Plasmodium cynomolgi genome sequences provide insight into Plasmodium vivax and the monkey malaria clade.</title>
        <authorList>
            <person name="Tachibana S."/>
            <person name="Sullivan S.A."/>
            <person name="Kawai S."/>
            <person name="Nakamura S."/>
            <person name="Kim H.R."/>
            <person name="Goto N."/>
            <person name="Arisue N."/>
            <person name="Palacpac N.M.Q."/>
            <person name="Honma H."/>
            <person name="Yagi M."/>
            <person name="Tougan T."/>
            <person name="Katakai Y."/>
            <person name="Kaneko O."/>
            <person name="Mita T."/>
            <person name="Kita K."/>
            <person name="Yasutomi Y."/>
            <person name="Sutton P.L."/>
            <person name="Shakhbatyan R."/>
            <person name="Horii T."/>
            <person name="Yasunaga T."/>
            <person name="Barnwell J.W."/>
            <person name="Escalante A.A."/>
            <person name="Carlton J.M."/>
            <person name="Tanabe K."/>
        </authorList>
    </citation>
    <scope>NUCLEOTIDE SEQUENCE [LARGE SCALE GENOMIC DNA]</scope>
    <source>
        <strain evidence="2 3">B</strain>
    </source>
</reference>
<dbReference type="EMBL" id="DF157132">
    <property type="protein sequence ID" value="GAB69410.1"/>
    <property type="molecule type" value="Genomic_DNA"/>
</dbReference>
<keyword evidence="1" id="KW-0812">Transmembrane</keyword>
<evidence type="ECO:0000256" key="1">
    <source>
        <dbReference type="SAM" id="Phobius"/>
    </source>
</evidence>
<dbReference type="AlphaFoldDB" id="K6V2D0"/>
<keyword evidence="1" id="KW-0472">Membrane</keyword>
<dbReference type="VEuPathDB" id="PlasmoDB:PCYB_001580"/>
<dbReference type="Proteomes" id="UP000006319">
    <property type="component" value="Unassembled WGS sequence"/>
</dbReference>
<dbReference type="PhylomeDB" id="K6V2D0"/>
<dbReference type="RefSeq" id="XP_004227628.1">
    <property type="nucleotide sequence ID" value="XM_004227580.1"/>
</dbReference>
<dbReference type="GeneID" id="14695951"/>
<organism evidence="2 3">
    <name type="scientific">Plasmodium cynomolgi (strain B)</name>
    <dbReference type="NCBI Taxonomy" id="1120755"/>
    <lineage>
        <taxon>Eukaryota</taxon>
        <taxon>Sar</taxon>
        <taxon>Alveolata</taxon>
        <taxon>Apicomplexa</taxon>
        <taxon>Aconoidasida</taxon>
        <taxon>Haemosporida</taxon>
        <taxon>Plasmodiidae</taxon>
        <taxon>Plasmodium</taxon>
        <taxon>Plasmodium (Plasmodium)</taxon>
    </lineage>
</organism>
<sequence>MAQVKESKQIYNHHSSTYVEEKKLSQPVSASDNLSSSELGTQASLLPSRCSSFLEYNSDKYYSNNNTTGGQNVASEIVKGKIAGDRGDVTEISVRSSVDAVYAVAHTAPSTAGDRSTFSAENFSKFYYKIPLTIKCLMLLVDTLTVLVMHNTIFNRKMTHEL</sequence>
<accession>K6V2D0</accession>
<keyword evidence="1" id="KW-1133">Transmembrane helix</keyword>
<protein>
    <submittedName>
        <fullName evidence="2">CYIR protein</fullName>
    </submittedName>
</protein>
<proteinExistence type="predicted"/>